<evidence type="ECO:0000313" key="3">
    <source>
        <dbReference type="EMBL" id="MFB2878962.1"/>
    </source>
</evidence>
<dbReference type="InterPro" id="IPR028976">
    <property type="entry name" value="CheC-like_sf"/>
</dbReference>
<keyword evidence="1" id="KW-0145">Chemotaxis</keyword>
<dbReference type="EMBL" id="JBHFNQ010000145">
    <property type="protein sequence ID" value="MFB2878962.1"/>
    <property type="molecule type" value="Genomic_DNA"/>
</dbReference>
<dbReference type="Proteomes" id="UP001576774">
    <property type="component" value="Unassembled WGS sequence"/>
</dbReference>
<dbReference type="RefSeq" id="WP_413272018.1">
    <property type="nucleotide sequence ID" value="NZ_JBHFNQ010000145.1"/>
</dbReference>
<comment type="caution">
    <text evidence="3">The sequence shown here is derived from an EMBL/GenBank/DDBJ whole genome shotgun (WGS) entry which is preliminary data.</text>
</comment>
<dbReference type="Gene3D" id="3.40.1550.10">
    <property type="entry name" value="CheC-like"/>
    <property type="match status" value="1"/>
</dbReference>
<reference evidence="3 4" key="1">
    <citation type="submission" date="2024-09" db="EMBL/GenBank/DDBJ databases">
        <title>Floridaenema gen nov. (Aerosakkonemataceae, Aerosakkonematales ord. nov., Cyanobacteria) from benthic tropical and subtropical fresh waters, with the description of four new species.</title>
        <authorList>
            <person name="Moretto J.A."/>
            <person name="Berthold D.E."/>
            <person name="Lefler F.W."/>
            <person name="Huang I.-S."/>
            <person name="Laughinghouse H. IV."/>
        </authorList>
    </citation>
    <scope>NUCLEOTIDE SEQUENCE [LARGE SCALE GENOMIC DNA]</scope>
    <source>
        <strain evidence="3 4">BLCC-F46</strain>
    </source>
</reference>
<proteinExistence type="predicted"/>
<keyword evidence="2" id="KW-0378">Hydrolase</keyword>
<dbReference type="PANTHER" id="PTHR43693:SF1">
    <property type="entry name" value="PROTEIN PHOSPHATASE CHEZ"/>
    <property type="match status" value="1"/>
</dbReference>
<evidence type="ECO:0000256" key="1">
    <source>
        <dbReference type="ARBA" id="ARBA00022500"/>
    </source>
</evidence>
<dbReference type="CDD" id="cd17910">
    <property type="entry name" value="CheC_ClassII"/>
    <property type="match status" value="1"/>
</dbReference>
<dbReference type="SUPFAM" id="SSF103039">
    <property type="entry name" value="CheC-like"/>
    <property type="match status" value="1"/>
</dbReference>
<evidence type="ECO:0000256" key="2">
    <source>
        <dbReference type="ARBA" id="ARBA00022801"/>
    </source>
</evidence>
<dbReference type="PANTHER" id="PTHR43693">
    <property type="entry name" value="PROTEIN PHOSPHATASE CHEZ"/>
    <property type="match status" value="1"/>
</dbReference>
<organism evidence="3 4">
    <name type="scientific">Floridaenema aerugineum BLCC-F46</name>
    <dbReference type="NCBI Taxonomy" id="3153654"/>
    <lineage>
        <taxon>Bacteria</taxon>
        <taxon>Bacillati</taxon>
        <taxon>Cyanobacteriota</taxon>
        <taxon>Cyanophyceae</taxon>
        <taxon>Oscillatoriophycideae</taxon>
        <taxon>Aerosakkonematales</taxon>
        <taxon>Aerosakkonemataceae</taxon>
        <taxon>Floridanema</taxon>
        <taxon>Floridanema aerugineum</taxon>
    </lineage>
</organism>
<name>A0ABV4X835_9CYAN</name>
<sequence length="203" mass="21852">MKLTLSHIDALQELVNIGVGRAAGVLNDMLDSPIRLHIPEVRLLSPEELKVELKSQFDNSLLATVQLSFSGSFSGTAELVFPSESAAHLVSVLTGEAPGTPDLDVVKIGALLEVGNIVLNGIMGSLSNALIEHLDYSLPAYSENKVNNFPIFADIDENTKILLAHTCFIIEQLQISGDIILMFTVGSLDTLLKAIDLNFGEIL</sequence>
<gene>
    <name evidence="3" type="ORF">ACE1CC_19090</name>
</gene>
<evidence type="ECO:0000313" key="4">
    <source>
        <dbReference type="Proteomes" id="UP001576774"/>
    </source>
</evidence>
<protein>
    <submittedName>
        <fullName evidence="3">Chemotaxis protein CheC</fullName>
    </submittedName>
</protein>
<keyword evidence="4" id="KW-1185">Reference proteome</keyword>
<accession>A0ABV4X835</accession>
<dbReference type="InterPro" id="IPR050992">
    <property type="entry name" value="CheZ_family_phosphatases"/>
</dbReference>